<comment type="caution">
    <text evidence="13">The sequence shown here is derived from an EMBL/GenBank/DDBJ whole genome shotgun (WGS) entry which is preliminary data.</text>
</comment>
<dbReference type="InterPro" id="IPR023168">
    <property type="entry name" value="GatB_Yqey_C_2"/>
</dbReference>
<dbReference type="EC" id="6.3.5.-" evidence="11"/>
<dbReference type="OrthoDB" id="9804078at2"/>
<dbReference type="InterPro" id="IPR014746">
    <property type="entry name" value="Gln_synth/guanido_kin_cat_dom"/>
</dbReference>
<dbReference type="Gene3D" id="1.10.150.380">
    <property type="entry name" value="GatB domain, N-terminal subdomain"/>
    <property type="match status" value="1"/>
</dbReference>
<dbReference type="SMART" id="SM00845">
    <property type="entry name" value="GatB_Yqey"/>
    <property type="match status" value="1"/>
</dbReference>
<dbReference type="GO" id="GO:0005524">
    <property type="term" value="F:ATP binding"/>
    <property type="evidence" value="ECO:0007669"/>
    <property type="project" value="UniProtKB-KW"/>
</dbReference>
<dbReference type="InterPro" id="IPR042114">
    <property type="entry name" value="GatB_C_1"/>
</dbReference>
<dbReference type="GO" id="GO:0006412">
    <property type="term" value="P:translation"/>
    <property type="evidence" value="ECO:0007669"/>
    <property type="project" value="UniProtKB-UniRule"/>
</dbReference>
<dbReference type="RefSeq" id="WP_067615500.1">
    <property type="nucleotide sequence ID" value="NZ_MAGO01000001.1"/>
</dbReference>
<dbReference type="InterPro" id="IPR018027">
    <property type="entry name" value="Asn/Gln_amidotransferase"/>
</dbReference>
<evidence type="ECO:0000256" key="2">
    <source>
        <dbReference type="ARBA" id="ARBA00011123"/>
    </source>
</evidence>
<dbReference type="GO" id="GO:0050567">
    <property type="term" value="F:glutaminyl-tRNA synthase (glutamine-hydrolyzing) activity"/>
    <property type="evidence" value="ECO:0007669"/>
    <property type="project" value="UniProtKB-UniRule"/>
</dbReference>
<comment type="subunit">
    <text evidence="2 11">Heterotrimer of A, B and C subunits.</text>
</comment>
<comment type="similarity">
    <text evidence="1 11">Belongs to the GatB/GatE family. GatB subfamily.</text>
</comment>
<gene>
    <name evidence="11" type="primary">gatB</name>
    <name evidence="13" type="ORF">DBT_0181</name>
</gene>
<evidence type="ECO:0000256" key="9">
    <source>
        <dbReference type="ARBA" id="ARBA00047380"/>
    </source>
</evidence>
<evidence type="ECO:0000259" key="12">
    <source>
        <dbReference type="SMART" id="SM00845"/>
    </source>
</evidence>
<organism evidence="13 14">
    <name type="scientific">Dissulfuribacter thermophilus</name>
    <dbReference type="NCBI Taxonomy" id="1156395"/>
    <lineage>
        <taxon>Bacteria</taxon>
        <taxon>Pseudomonadati</taxon>
        <taxon>Thermodesulfobacteriota</taxon>
        <taxon>Dissulfuribacteria</taxon>
        <taxon>Dissulfuribacterales</taxon>
        <taxon>Dissulfuribacteraceae</taxon>
        <taxon>Dissulfuribacter</taxon>
    </lineage>
</organism>
<evidence type="ECO:0000256" key="5">
    <source>
        <dbReference type="ARBA" id="ARBA00022741"/>
    </source>
</evidence>
<feature type="domain" description="Asn/Gln amidotransferase" evidence="12">
    <location>
        <begin position="328"/>
        <end position="475"/>
    </location>
</feature>
<dbReference type="NCBIfam" id="TIGR00133">
    <property type="entry name" value="gatB"/>
    <property type="match status" value="1"/>
</dbReference>
<sequence>MEFEAVIGLEVHCQLRTKSKIFCSCSADFGAPPNTHTCPVCLGMPGVLPVLNKKVVEFALRLALATNCTINRRNIFARKHYFYPDLPKGYQISQFEAPIAEHGWIEIETEKLGKRRIGITRIHMEEDAGKLIHDDARPVSYVDLNRTGTPLLEIVSEPDIRTPEEAGEYLKRLRELVRYLGISDGNMEEGSLRCDANISLRPKGETKLGTKAELKNMNSFRHVQRALEYEIRRQTGLLLDGKEVVQETRLWDEARGVTLPMRGKEEAHDYRYFPDPDLVPVEIDEEWIDNVRAGLPELPHEKRTRFVEEYGLGIDDAKVLTSSRELADYFEECVKGFNQPKKVANWIMVELMKFLNQDGIEIQDCKVRPNHLSELLSLVDSGAISGKMAKDILEKVYKTGTSPKEIVETEGLSQVSDEDTLRTVCNEVLTENPKEVEKYKAGKTKVLGFLVGQVMRKTKGKANPKKVNELLVELLK</sequence>
<dbReference type="FunFam" id="1.10.150.380:FF:000001">
    <property type="entry name" value="Aspartyl/glutamyl-tRNA(Asn/Gln) amidotransferase subunit B"/>
    <property type="match status" value="1"/>
</dbReference>
<keyword evidence="5 11" id="KW-0547">Nucleotide-binding</keyword>
<dbReference type="InterPro" id="IPR017958">
    <property type="entry name" value="Gln-tRNA_amidoTrfase_suB_CS"/>
</dbReference>
<evidence type="ECO:0000256" key="11">
    <source>
        <dbReference type="HAMAP-Rule" id="MF_00121"/>
    </source>
</evidence>
<dbReference type="Proteomes" id="UP000093080">
    <property type="component" value="Unassembled WGS sequence"/>
</dbReference>
<dbReference type="InterPro" id="IPR004413">
    <property type="entry name" value="GatB"/>
</dbReference>
<comment type="function">
    <text evidence="8 11">Allows the formation of correctly charged Asn-tRNA(Asn) or Gln-tRNA(Gln) through the transamidation of misacylated Asp-tRNA(Asn) or Glu-tRNA(Gln) in organisms which lack either or both of asparaginyl-tRNA or glutaminyl-tRNA synthetases. The reaction takes place in the presence of glutamine and ATP through an activated phospho-Asp-tRNA(Asn) or phospho-Glu-tRNA(Gln).</text>
</comment>
<dbReference type="NCBIfam" id="NF004015">
    <property type="entry name" value="PRK05477.1-5"/>
    <property type="match status" value="1"/>
</dbReference>
<evidence type="ECO:0000256" key="8">
    <source>
        <dbReference type="ARBA" id="ARBA00024799"/>
    </source>
</evidence>
<dbReference type="PROSITE" id="PS01234">
    <property type="entry name" value="GATB"/>
    <property type="match status" value="1"/>
</dbReference>
<dbReference type="PATRIC" id="fig|1156395.6.peg.180"/>
<dbReference type="NCBIfam" id="NF004014">
    <property type="entry name" value="PRK05477.1-4"/>
    <property type="match status" value="1"/>
</dbReference>
<dbReference type="AlphaFoldDB" id="A0A1B9F929"/>
<dbReference type="STRING" id="1156395.DBT_0181"/>
<dbReference type="Gene3D" id="1.10.10.410">
    <property type="match status" value="1"/>
</dbReference>
<keyword evidence="14" id="KW-1185">Reference proteome</keyword>
<dbReference type="InterPro" id="IPR006075">
    <property type="entry name" value="Asn/Gln-tRNA_Trfase_suB/E_cat"/>
</dbReference>
<dbReference type="SUPFAM" id="SSF55931">
    <property type="entry name" value="Glutamine synthetase/guanido kinase"/>
    <property type="match status" value="1"/>
</dbReference>
<dbReference type="EMBL" id="MAGO01000001">
    <property type="protein sequence ID" value="OCC16364.1"/>
    <property type="molecule type" value="Genomic_DNA"/>
</dbReference>
<keyword evidence="4 11" id="KW-0436">Ligase</keyword>
<keyword evidence="13" id="KW-0808">Transferase</keyword>
<dbReference type="PANTHER" id="PTHR11659">
    <property type="entry name" value="GLUTAMYL-TRNA GLN AMIDOTRANSFERASE SUBUNIT B MITOCHONDRIAL AND PROKARYOTIC PET112-RELATED"/>
    <property type="match status" value="1"/>
</dbReference>
<evidence type="ECO:0000256" key="3">
    <source>
        <dbReference type="ARBA" id="ARBA00016923"/>
    </source>
</evidence>
<evidence type="ECO:0000256" key="4">
    <source>
        <dbReference type="ARBA" id="ARBA00022598"/>
    </source>
</evidence>
<evidence type="ECO:0000256" key="1">
    <source>
        <dbReference type="ARBA" id="ARBA00005306"/>
    </source>
</evidence>
<reference evidence="13 14" key="1">
    <citation type="submission" date="2016-06" db="EMBL/GenBank/DDBJ databases">
        <title>Respiratory ammonification of nitrate coupled to the oxidation of elemental sulfur in deep-sea autotrophic thermophilic bacteria.</title>
        <authorList>
            <person name="Slobodkina G.B."/>
            <person name="Mardanov A.V."/>
            <person name="Ravin N.V."/>
            <person name="Frolova A.A."/>
            <person name="Viryasiv M.B."/>
            <person name="Chernyh N.A."/>
            <person name="Bonch-Osmolovskaya E.A."/>
            <person name="Slobodkin A.I."/>
        </authorList>
    </citation>
    <scope>NUCLEOTIDE SEQUENCE [LARGE SCALE GENOMIC DNA]</scope>
    <source>
        <strain evidence="13 14">S69</strain>
    </source>
</reference>
<dbReference type="FunFam" id="1.10.10.410:FF:000001">
    <property type="entry name" value="Aspartyl/glutamyl-tRNA(Asn/Gln) amidotransferase subunit B"/>
    <property type="match status" value="1"/>
</dbReference>
<dbReference type="InterPro" id="IPR003789">
    <property type="entry name" value="Asn/Gln_tRNA_amidoTrase-B-like"/>
</dbReference>
<evidence type="ECO:0000256" key="6">
    <source>
        <dbReference type="ARBA" id="ARBA00022840"/>
    </source>
</evidence>
<dbReference type="NCBIfam" id="NF004012">
    <property type="entry name" value="PRK05477.1-2"/>
    <property type="match status" value="1"/>
</dbReference>
<comment type="catalytic activity">
    <reaction evidence="9 11">
        <text>L-aspartyl-tRNA(Asn) + L-glutamine + ATP + H2O = L-asparaginyl-tRNA(Asn) + L-glutamate + ADP + phosphate + 2 H(+)</text>
        <dbReference type="Rhea" id="RHEA:14513"/>
        <dbReference type="Rhea" id="RHEA-COMP:9674"/>
        <dbReference type="Rhea" id="RHEA-COMP:9677"/>
        <dbReference type="ChEBI" id="CHEBI:15377"/>
        <dbReference type="ChEBI" id="CHEBI:15378"/>
        <dbReference type="ChEBI" id="CHEBI:29985"/>
        <dbReference type="ChEBI" id="CHEBI:30616"/>
        <dbReference type="ChEBI" id="CHEBI:43474"/>
        <dbReference type="ChEBI" id="CHEBI:58359"/>
        <dbReference type="ChEBI" id="CHEBI:78515"/>
        <dbReference type="ChEBI" id="CHEBI:78516"/>
        <dbReference type="ChEBI" id="CHEBI:456216"/>
    </reaction>
</comment>
<evidence type="ECO:0000313" key="14">
    <source>
        <dbReference type="Proteomes" id="UP000093080"/>
    </source>
</evidence>
<dbReference type="Pfam" id="PF02637">
    <property type="entry name" value="GatB_Yqey"/>
    <property type="match status" value="1"/>
</dbReference>
<name>A0A1B9F929_9BACT</name>
<comment type="catalytic activity">
    <reaction evidence="10 11">
        <text>L-glutamyl-tRNA(Gln) + L-glutamine + ATP + H2O = L-glutaminyl-tRNA(Gln) + L-glutamate + ADP + phosphate + H(+)</text>
        <dbReference type="Rhea" id="RHEA:17521"/>
        <dbReference type="Rhea" id="RHEA-COMP:9681"/>
        <dbReference type="Rhea" id="RHEA-COMP:9684"/>
        <dbReference type="ChEBI" id="CHEBI:15377"/>
        <dbReference type="ChEBI" id="CHEBI:15378"/>
        <dbReference type="ChEBI" id="CHEBI:29985"/>
        <dbReference type="ChEBI" id="CHEBI:30616"/>
        <dbReference type="ChEBI" id="CHEBI:43474"/>
        <dbReference type="ChEBI" id="CHEBI:58359"/>
        <dbReference type="ChEBI" id="CHEBI:78520"/>
        <dbReference type="ChEBI" id="CHEBI:78521"/>
        <dbReference type="ChEBI" id="CHEBI:456216"/>
    </reaction>
</comment>
<keyword evidence="7 11" id="KW-0648">Protein biosynthesis</keyword>
<proteinExistence type="inferred from homology"/>
<accession>A0A1B9F929</accession>
<dbReference type="Pfam" id="PF02934">
    <property type="entry name" value="GatB_N"/>
    <property type="match status" value="1"/>
</dbReference>
<dbReference type="GO" id="GO:0016740">
    <property type="term" value="F:transferase activity"/>
    <property type="evidence" value="ECO:0007669"/>
    <property type="project" value="UniProtKB-KW"/>
</dbReference>
<dbReference type="SUPFAM" id="SSF89095">
    <property type="entry name" value="GatB/YqeY motif"/>
    <property type="match status" value="1"/>
</dbReference>
<evidence type="ECO:0000256" key="7">
    <source>
        <dbReference type="ARBA" id="ARBA00022917"/>
    </source>
</evidence>
<dbReference type="InterPro" id="IPR017959">
    <property type="entry name" value="Asn/Gln-tRNA_amidoTrfase_suB/E"/>
</dbReference>
<evidence type="ECO:0000256" key="10">
    <source>
        <dbReference type="ARBA" id="ARBA00047913"/>
    </source>
</evidence>
<keyword evidence="6 11" id="KW-0067">ATP-binding</keyword>
<evidence type="ECO:0000313" key="13">
    <source>
        <dbReference type="EMBL" id="OCC16364.1"/>
    </source>
</evidence>
<protein>
    <recommendedName>
        <fullName evidence="3 11">Aspartyl/glutamyl-tRNA(Asn/Gln) amidotransferase subunit B</fullName>
        <shortName evidence="11">Asp/Glu-ADT subunit B</shortName>
        <ecNumber evidence="11">6.3.5.-</ecNumber>
    </recommendedName>
</protein>
<dbReference type="HAMAP" id="MF_00121">
    <property type="entry name" value="GatB"/>
    <property type="match status" value="1"/>
</dbReference>
<dbReference type="GO" id="GO:0050566">
    <property type="term" value="F:asparaginyl-tRNA synthase (glutamine-hydrolyzing) activity"/>
    <property type="evidence" value="ECO:0007669"/>
    <property type="project" value="RHEA"/>
</dbReference>